<dbReference type="RefSeq" id="XP_015276901.1">
    <property type="nucleotide sequence ID" value="XM_015421415.1"/>
</dbReference>
<proteinExistence type="predicted"/>
<dbReference type="GeneID" id="107118994"/>
<evidence type="ECO:0000313" key="3">
    <source>
        <dbReference type="RefSeq" id="XP_015276901.1"/>
    </source>
</evidence>
<feature type="signal peptide" evidence="1">
    <location>
        <begin position="1"/>
        <end position="19"/>
    </location>
</feature>
<keyword evidence="2" id="KW-1185">Reference proteome</keyword>
<protein>
    <submittedName>
        <fullName evidence="3">U1 small nuclear ribonucleoprotein C-like</fullName>
    </submittedName>
</protein>
<dbReference type="Proteomes" id="UP000694871">
    <property type="component" value="Unplaced"/>
</dbReference>
<gene>
    <name evidence="3" type="primary">LOC107118994</name>
</gene>
<sequence>MKALFVLACLLATTVPFEAGSSSESKERRYFRRSCPPCPELPNYPPNYPPFGQPPFIWPYYPPGPGAPADQPPAFWPFYPPGPFPIPPPSD</sequence>
<organism evidence="2 3">
    <name type="scientific">Gekko japonicus</name>
    <name type="common">Schlegel's Japanese gecko</name>
    <dbReference type="NCBI Taxonomy" id="146911"/>
    <lineage>
        <taxon>Eukaryota</taxon>
        <taxon>Metazoa</taxon>
        <taxon>Chordata</taxon>
        <taxon>Craniata</taxon>
        <taxon>Vertebrata</taxon>
        <taxon>Euteleostomi</taxon>
        <taxon>Lepidosauria</taxon>
        <taxon>Squamata</taxon>
        <taxon>Bifurcata</taxon>
        <taxon>Gekkota</taxon>
        <taxon>Gekkonidae</taxon>
        <taxon>Gekkoninae</taxon>
        <taxon>Gekko</taxon>
    </lineage>
</organism>
<evidence type="ECO:0000313" key="2">
    <source>
        <dbReference type="Proteomes" id="UP000694871"/>
    </source>
</evidence>
<feature type="chain" id="PRO_5045590355" evidence="1">
    <location>
        <begin position="20"/>
        <end position="91"/>
    </location>
</feature>
<accession>A0ABM1KT64</accession>
<evidence type="ECO:0000256" key="1">
    <source>
        <dbReference type="SAM" id="SignalP"/>
    </source>
</evidence>
<name>A0ABM1KT64_GEKJA</name>
<keyword evidence="1" id="KW-0732">Signal</keyword>
<reference evidence="3" key="1">
    <citation type="submission" date="2025-08" db="UniProtKB">
        <authorList>
            <consortium name="RefSeq"/>
        </authorList>
    </citation>
    <scope>IDENTIFICATION</scope>
</reference>